<evidence type="ECO:0000313" key="3">
    <source>
        <dbReference type="Proteomes" id="UP001447188"/>
    </source>
</evidence>
<dbReference type="Pfam" id="PF04081">
    <property type="entry name" value="DNA_pol_delta_4"/>
    <property type="match status" value="1"/>
</dbReference>
<feature type="compositionally biased region" description="Polar residues" evidence="1">
    <location>
        <begin position="8"/>
        <end position="17"/>
    </location>
</feature>
<dbReference type="Proteomes" id="UP001447188">
    <property type="component" value="Unassembled WGS sequence"/>
</dbReference>
<organism evidence="2 3">
    <name type="scientific">Discina gigas</name>
    <dbReference type="NCBI Taxonomy" id="1032678"/>
    <lineage>
        <taxon>Eukaryota</taxon>
        <taxon>Fungi</taxon>
        <taxon>Dikarya</taxon>
        <taxon>Ascomycota</taxon>
        <taxon>Pezizomycotina</taxon>
        <taxon>Pezizomycetes</taxon>
        <taxon>Pezizales</taxon>
        <taxon>Discinaceae</taxon>
        <taxon>Discina</taxon>
    </lineage>
</organism>
<keyword evidence="3" id="KW-1185">Reference proteome</keyword>
<protein>
    <recommendedName>
        <fullName evidence="4">DNA polymerase delta subunit 4</fullName>
    </recommendedName>
</protein>
<name>A0ABR3GEK0_9PEZI</name>
<evidence type="ECO:0000256" key="1">
    <source>
        <dbReference type="SAM" id="MobiDB-lite"/>
    </source>
</evidence>
<evidence type="ECO:0008006" key="4">
    <source>
        <dbReference type="Google" id="ProtNLM"/>
    </source>
</evidence>
<dbReference type="PANTHER" id="PTHR14303:SF0">
    <property type="entry name" value="DNA POLYMERASE DELTA SUBUNIT 4"/>
    <property type="match status" value="1"/>
</dbReference>
<feature type="region of interest" description="Disordered" evidence="1">
    <location>
        <begin position="1"/>
        <end position="71"/>
    </location>
</feature>
<dbReference type="EMBL" id="JBBBZM010000096">
    <property type="protein sequence ID" value="KAL0634382.1"/>
    <property type="molecule type" value="Genomic_DNA"/>
</dbReference>
<evidence type="ECO:0000313" key="2">
    <source>
        <dbReference type="EMBL" id="KAL0634382.1"/>
    </source>
</evidence>
<comment type="caution">
    <text evidence="2">The sequence shown here is derived from an EMBL/GenBank/DDBJ whole genome shotgun (WGS) entry which is preliminary data.</text>
</comment>
<dbReference type="PANTHER" id="PTHR14303">
    <property type="entry name" value="DNA POLYMERASE DELTA SUBUNIT 4"/>
    <property type="match status" value="1"/>
</dbReference>
<reference evidence="2 3" key="1">
    <citation type="submission" date="2024-02" db="EMBL/GenBank/DDBJ databases">
        <title>Discinaceae phylogenomics.</title>
        <authorList>
            <person name="Dirks A.C."/>
            <person name="James T.Y."/>
        </authorList>
    </citation>
    <scope>NUCLEOTIDE SEQUENCE [LARGE SCALE GENOMIC DNA]</scope>
    <source>
        <strain evidence="2 3">ACD0624</strain>
    </source>
</reference>
<sequence>MPAHRTATKSPVQSILSFRTPGKITKSQTPYSGIKKDVISTPKKLVAVSPPPTAPPQQKPAQSEQEIEEERLTTSIDDDSIHAYYEDHILASRVSPPVHQEELPLDEKVLRHFDLSLQYGPCIGIGRLARWKRAEWLGMEPPVEVLAVCLKTEKEYGGTRGKEQGGEAMGCGVEHRRDTRRSYLDDFLSTRTVRE</sequence>
<proteinExistence type="predicted"/>
<gene>
    <name evidence="2" type="ORF">Q9L58_006703</name>
</gene>
<accession>A0ABR3GEK0</accession>
<dbReference type="InterPro" id="IPR007218">
    <property type="entry name" value="DNA_pol_delta_4"/>
</dbReference>
<feature type="compositionally biased region" description="Pro residues" evidence="1">
    <location>
        <begin position="49"/>
        <end position="58"/>
    </location>
</feature>